<evidence type="ECO:0000313" key="2">
    <source>
        <dbReference type="EMBL" id="CRL06613.1"/>
    </source>
</evidence>
<sequence>MKRDWKDVTHFLLLFKLATLTIAACASTCASSYKKKRKNLENQVNMKCHKESMTGIKNSKKP</sequence>
<feature type="signal peptide" evidence="1">
    <location>
        <begin position="1"/>
        <end position="23"/>
    </location>
</feature>
<gene>
    <name evidence="2" type="ORF">CLUMA_CG019764</name>
</gene>
<dbReference type="EMBL" id="CVRI01000067">
    <property type="protein sequence ID" value="CRL06613.1"/>
    <property type="molecule type" value="Genomic_DNA"/>
</dbReference>
<feature type="chain" id="PRO_5012701254" evidence="1">
    <location>
        <begin position="24"/>
        <end position="62"/>
    </location>
</feature>
<name>A0A1J1J2E4_9DIPT</name>
<evidence type="ECO:0000313" key="3">
    <source>
        <dbReference type="Proteomes" id="UP000183832"/>
    </source>
</evidence>
<dbReference type="Proteomes" id="UP000183832">
    <property type="component" value="Unassembled WGS sequence"/>
</dbReference>
<evidence type="ECO:0000256" key="1">
    <source>
        <dbReference type="SAM" id="SignalP"/>
    </source>
</evidence>
<organism evidence="2 3">
    <name type="scientific">Clunio marinus</name>
    <dbReference type="NCBI Taxonomy" id="568069"/>
    <lineage>
        <taxon>Eukaryota</taxon>
        <taxon>Metazoa</taxon>
        <taxon>Ecdysozoa</taxon>
        <taxon>Arthropoda</taxon>
        <taxon>Hexapoda</taxon>
        <taxon>Insecta</taxon>
        <taxon>Pterygota</taxon>
        <taxon>Neoptera</taxon>
        <taxon>Endopterygota</taxon>
        <taxon>Diptera</taxon>
        <taxon>Nematocera</taxon>
        <taxon>Chironomoidea</taxon>
        <taxon>Chironomidae</taxon>
        <taxon>Clunio</taxon>
    </lineage>
</organism>
<protein>
    <submittedName>
        <fullName evidence="2">CLUMA_CG019764, isoform A</fullName>
    </submittedName>
</protein>
<reference evidence="2 3" key="1">
    <citation type="submission" date="2015-04" db="EMBL/GenBank/DDBJ databases">
        <authorList>
            <person name="Syromyatnikov M.Y."/>
            <person name="Popov V.N."/>
        </authorList>
    </citation>
    <scope>NUCLEOTIDE SEQUENCE [LARGE SCALE GENOMIC DNA]</scope>
</reference>
<dbReference type="AlphaFoldDB" id="A0A1J1J2E4"/>
<keyword evidence="3" id="KW-1185">Reference proteome</keyword>
<keyword evidence="1" id="KW-0732">Signal</keyword>
<accession>A0A1J1J2E4</accession>
<proteinExistence type="predicted"/>